<reference evidence="1 2" key="1">
    <citation type="submission" date="2024-04" db="EMBL/GenBank/DDBJ databases">
        <authorList>
            <person name="Fracassetti M."/>
        </authorList>
    </citation>
    <scope>NUCLEOTIDE SEQUENCE [LARGE SCALE GENOMIC DNA]</scope>
</reference>
<dbReference type="EMBL" id="OZ034821">
    <property type="protein sequence ID" value="CAL1409185.1"/>
    <property type="molecule type" value="Genomic_DNA"/>
</dbReference>
<evidence type="ECO:0000313" key="2">
    <source>
        <dbReference type="Proteomes" id="UP001497516"/>
    </source>
</evidence>
<dbReference type="Proteomes" id="UP001497516">
    <property type="component" value="Chromosome 8"/>
</dbReference>
<accession>A0AAV2GEQ8</accession>
<evidence type="ECO:0000313" key="1">
    <source>
        <dbReference type="EMBL" id="CAL1409185.1"/>
    </source>
</evidence>
<proteinExistence type="predicted"/>
<sequence length="81" mass="8627">MGMMVEPSNANYQQCFLKCIKLCGYSLLCTVSCGGNCFFTDPPSTIVAAGVNVNSNNLKFCNLGCLATSLTTHNLSGNHRS</sequence>
<keyword evidence="2" id="KW-1185">Reference proteome</keyword>
<name>A0AAV2GEQ8_9ROSI</name>
<protein>
    <submittedName>
        <fullName evidence="1">Uncharacterized protein</fullName>
    </submittedName>
</protein>
<organism evidence="1 2">
    <name type="scientific">Linum trigynum</name>
    <dbReference type="NCBI Taxonomy" id="586398"/>
    <lineage>
        <taxon>Eukaryota</taxon>
        <taxon>Viridiplantae</taxon>
        <taxon>Streptophyta</taxon>
        <taxon>Embryophyta</taxon>
        <taxon>Tracheophyta</taxon>
        <taxon>Spermatophyta</taxon>
        <taxon>Magnoliopsida</taxon>
        <taxon>eudicotyledons</taxon>
        <taxon>Gunneridae</taxon>
        <taxon>Pentapetalae</taxon>
        <taxon>rosids</taxon>
        <taxon>fabids</taxon>
        <taxon>Malpighiales</taxon>
        <taxon>Linaceae</taxon>
        <taxon>Linum</taxon>
    </lineage>
</organism>
<dbReference type="AlphaFoldDB" id="A0AAV2GEQ8"/>
<gene>
    <name evidence="1" type="ORF">LTRI10_LOCUS48705</name>
</gene>